<dbReference type="PANTHER" id="PTHR35902">
    <property type="entry name" value="S-LAYER DOMAIN-LIKE PROTEIN-RELATED"/>
    <property type="match status" value="1"/>
</dbReference>
<sequence>MKKKIIVVLFVTLIILSFNSVSAAPKSPNIVISKYNVEQKEITPGSTFKVELNLKNYGEYHARKVKISLNNEQGQEDLGSFSPLNQSNVQYISLVEASKTKKISYNMYVSPKIEPGNYNIIVNISYNDYNGTQYDEIQTIGLLVRESESIQLLADDNLGDIIIGKPLETEVQIVNNGVSDVKGISAAVVGEGTNAQIEYLGNFSSGDYDNYGFTIIGEEPGEKSIKVSVKYKNSLNEESTVEKDITYNVIANGDSSNSQDKDSSGNWFTNFIKGIFGLS</sequence>
<dbReference type="EMBL" id="WHNX01000004">
    <property type="protein sequence ID" value="MPW24872.1"/>
    <property type="molecule type" value="Genomic_DNA"/>
</dbReference>
<accession>A0A6A7K658</accession>
<evidence type="ECO:0000313" key="3">
    <source>
        <dbReference type="Proteomes" id="UP000440004"/>
    </source>
</evidence>
<dbReference type="Gene3D" id="2.60.40.10">
    <property type="entry name" value="Immunoglobulins"/>
    <property type="match status" value="1"/>
</dbReference>
<evidence type="ECO:0008006" key="4">
    <source>
        <dbReference type="Google" id="ProtNLM"/>
    </source>
</evidence>
<feature type="chain" id="PRO_5025660248" description="CARDB domain-containing protein" evidence="1">
    <location>
        <begin position="24"/>
        <end position="279"/>
    </location>
</feature>
<dbReference type="InterPro" id="IPR013783">
    <property type="entry name" value="Ig-like_fold"/>
</dbReference>
<dbReference type="AlphaFoldDB" id="A0A6A7K658"/>
<organism evidence="2 3">
    <name type="scientific">Alkalibaculum sporogenes</name>
    <dbReference type="NCBI Taxonomy" id="2655001"/>
    <lineage>
        <taxon>Bacteria</taxon>
        <taxon>Bacillati</taxon>
        <taxon>Bacillota</taxon>
        <taxon>Clostridia</taxon>
        <taxon>Eubacteriales</taxon>
        <taxon>Eubacteriaceae</taxon>
        <taxon>Alkalibaculum</taxon>
    </lineage>
</organism>
<evidence type="ECO:0000256" key="1">
    <source>
        <dbReference type="SAM" id="SignalP"/>
    </source>
</evidence>
<reference evidence="2 3" key="1">
    <citation type="submission" date="2019-10" db="EMBL/GenBank/DDBJ databases">
        <title>Alkalibaculum tamaniensis sp.nov., a new alkaliphilic acetogen, isolated on methoxylated aromatics from a mud volcano.</title>
        <authorList>
            <person name="Khomyakova M.A."/>
            <person name="Merkel A.Y."/>
            <person name="Bonch-Osmolovskaya E.A."/>
            <person name="Slobodkin A.I."/>
        </authorList>
    </citation>
    <scope>NUCLEOTIDE SEQUENCE [LARGE SCALE GENOMIC DNA]</scope>
    <source>
        <strain evidence="2 3">M08DMB</strain>
    </source>
</reference>
<name>A0A6A7K658_9FIRM</name>
<proteinExistence type="predicted"/>
<dbReference type="RefSeq" id="WP_152801785.1">
    <property type="nucleotide sequence ID" value="NZ_WHNX01000004.1"/>
</dbReference>
<keyword evidence="3" id="KW-1185">Reference proteome</keyword>
<gene>
    <name evidence="2" type="ORF">GC105_03590</name>
</gene>
<keyword evidence="1" id="KW-0732">Signal</keyword>
<comment type="caution">
    <text evidence="2">The sequence shown here is derived from an EMBL/GenBank/DDBJ whole genome shotgun (WGS) entry which is preliminary data.</text>
</comment>
<protein>
    <recommendedName>
        <fullName evidence="4">CARDB domain-containing protein</fullName>
    </recommendedName>
</protein>
<feature type="signal peptide" evidence="1">
    <location>
        <begin position="1"/>
        <end position="23"/>
    </location>
</feature>
<evidence type="ECO:0000313" key="2">
    <source>
        <dbReference type="EMBL" id="MPW24872.1"/>
    </source>
</evidence>
<dbReference type="Proteomes" id="UP000440004">
    <property type="component" value="Unassembled WGS sequence"/>
</dbReference>